<dbReference type="SUPFAM" id="SSF51182">
    <property type="entry name" value="RmlC-like cupins"/>
    <property type="match status" value="2"/>
</dbReference>
<dbReference type="RefSeq" id="WP_150548673.1">
    <property type="nucleotide sequence ID" value="NZ_LR215729.2"/>
</dbReference>
<organism evidence="2">
    <name type="scientific">Pseudomonas marincola</name>
    <dbReference type="NCBI Taxonomy" id="437900"/>
    <lineage>
        <taxon>Bacteria</taxon>
        <taxon>Pseudomonadati</taxon>
        <taxon>Pseudomonadota</taxon>
        <taxon>Gammaproteobacteria</taxon>
        <taxon>Pseudomonadales</taxon>
        <taxon>Pseudomonadaceae</taxon>
        <taxon>Pseudomonas</taxon>
    </lineage>
</organism>
<accession>A0A653E5M7</accession>
<evidence type="ECO:0000259" key="1">
    <source>
        <dbReference type="Pfam" id="PF12973"/>
    </source>
</evidence>
<dbReference type="InterPro" id="IPR014710">
    <property type="entry name" value="RmlC-like_jellyroll"/>
</dbReference>
<gene>
    <name evidence="2" type="ORF">PMYSY11_2980</name>
</gene>
<dbReference type="Pfam" id="PF12973">
    <property type="entry name" value="Cupin_7"/>
    <property type="match status" value="2"/>
</dbReference>
<dbReference type="InterPro" id="IPR025979">
    <property type="entry name" value="ChrR-like_cupin_dom"/>
</dbReference>
<reference evidence="2" key="1">
    <citation type="submission" date="2019-02" db="EMBL/GenBank/DDBJ databases">
        <authorList>
            <consortium name="Genoscope - CEA"/>
            <person name="William W."/>
        </authorList>
    </citation>
    <scope>NUCLEOTIDE SEQUENCE [LARGE SCALE GENOMIC DNA]</scope>
    <source>
        <strain evidence="2">YSy11</strain>
    </source>
</reference>
<dbReference type="InterPro" id="IPR011051">
    <property type="entry name" value="RmlC_Cupin_sf"/>
</dbReference>
<dbReference type="CDD" id="cd20303">
    <property type="entry name" value="cupin_ChrR_1"/>
    <property type="match status" value="2"/>
</dbReference>
<dbReference type="EMBL" id="LR215729">
    <property type="protein sequence ID" value="VEV98024.1"/>
    <property type="molecule type" value="Genomic_DNA"/>
</dbReference>
<feature type="domain" description="ChrR-like cupin" evidence="1">
    <location>
        <begin position="120"/>
        <end position="216"/>
    </location>
</feature>
<proteinExistence type="predicted"/>
<protein>
    <submittedName>
        <fullName evidence="2">Cupin</fullName>
    </submittedName>
</protein>
<dbReference type="AlphaFoldDB" id="A0A653E5M7"/>
<feature type="domain" description="ChrR-like cupin" evidence="1">
    <location>
        <begin position="9"/>
        <end position="108"/>
    </location>
</feature>
<name>A0A653E5M7_9PSED</name>
<dbReference type="Gene3D" id="2.60.120.10">
    <property type="entry name" value="Jelly Rolls"/>
    <property type="match status" value="2"/>
</dbReference>
<evidence type="ECO:0000313" key="2">
    <source>
        <dbReference type="EMBL" id="VEV98024.1"/>
    </source>
</evidence>
<sequence>MQVNADINKRVVVDSNTLEWLPSPLAGVERRPLERFAAESGKATSIVRYAPGSSFRSHSHPAGEEILVLDGTFTDEFGEYPRGFWIKNPPGSQHAPASPDGCLLLVKLCYQQPDDQAVKRIDTRSAEFQPGLVPGLSVLPLDSFATVHTALVRWAPGTQFKAHRHMGGEEILVLEGVFQDEFGDYPAGTWLRNPHGSVHTPYSTEGCLIYVKVGHLIETPAADQSSTFLSTS</sequence>